<feature type="domain" description="Malonyl-CoA:ACP transacylase (MAT)" evidence="3">
    <location>
        <begin position="8"/>
        <end position="304"/>
    </location>
</feature>
<dbReference type="PIRSF" id="PIRSF000446">
    <property type="entry name" value="Mct"/>
    <property type="match status" value="1"/>
</dbReference>
<gene>
    <name evidence="4" type="primary">fabD</name>
    <name evidence="4" type="ORF">L248_1760</name>
</gene>
<evidence type="ECO:0000313" key="5">
    <source>
        <dbReference type="Proteomes" id="UP000030647"/>
    </source>
</evidence>
<feature type="active site" evidence="2">
    <location>
        <position position="86"/>
    </location>
</feature>
<dbReference type="InterPro" id="IPR016036">
    <property type="entry name" value="Malonyl_transacylase_ACP-bd"/>
</dbReference>
<name>U4TGN6_9LACO</name>
<dbReference type="EC" id="2.3.1.39" evidence="1"/>
<dbReference type="RefSeq" id="WP_022530766.1">
    <property type="nucleotide sequence ID" value="NZ_KI271608.1"/>
</dbReference>
<keyword evidence="1" id="KW-0012">Acyltransferase</keyword>
<organism evidence="4 5">
    <name type="scientific">Schleiferilactobacillus shenzhenensis LY-73</name>
    <dbReference type="NCBI Taxonomy" id="1231336"/>
    <lineage>
        <taxon>Bacteria</taxon>
        <taxon>Bacillati</taxon>
        <taxon>Bacillota</taxon>
        <taxon>Bacilli</taxon>
        <taxon>Lactobacillales</taxon>
        <taxon>Lactobacillaceae</taxon>
        <taxon>Schleiferilactobacillus</taxon>
    </lineage>
</organism>
<dbReference type="HOGENOM" id="CLU_030558_1_1_9"/>
<comment type="catalytic activity">
    <reaction evidence="1">
        <text>holo-[ACP] + malonyl-CoA = malonyl-[ACP] + CoA</text>
        <dbReference type="Rhea" id="RHEA:41792"/>
        <dbReference type="Rhea" id="RHEA-COMP:9623"/>
        <dbReference type="Rhea" id="RHEA-COMP:9685"/>
        <dbReference type="ChEBI" id="CHEBI:57287"/>
        <dbReference type="ChEBI" id="CHEBI:57384"/>
        <dbReference type="ChEBI" id="CHEBI:64479"/>
        <dbReference type="ChEBI" id="CHEBI:78449"/>
        <dbReference type="EC" id="2.3.1.39"/>
    </reaction>
</comment>
<keyword evidence="5" id="KW-1185">Reference proteome</keyword>
<dbReference type="InterPro" id="IPR001227">
    <property type="entry name" value="Ac_transferase_dom_sf"/>
</dbReference>
<dbReference type="GO" id="GO:0005829">
    <property type="term" value="C:cytosol"/>
    <property type="evidence" value="ECO:0007669"/>
    <property type="project" value="TreeGrafter"/>
</dbReference>
<dbReference type="SMART" id="SM00827">
    <property type="entry name" value="PKS_AT"/>
    <property type="match status" value="1"/>
</dbReference>
<sequence length="309" mass="32512">MSRHWTALFSGQGQQFADMGRDLYAQEPLYRETVQQAAAATGIDLTATAAWNDPVNAPVAIVTLSLGVFRVLRQDMPLPQGAAGLSLGEYSALAASGMVTAKDVFPLVRDRAHYMDDAGAQHPGVMAAVLRCNATMVDEACAAATVSAGPVYPANYNTPSQTVIGGSPAGVAAAITQLKAQGVKRVVPLKMTMASHTPLMQPASDQLAQRLLGVPFTADAFPVWSNTTVTPFAPDTAAAVLTRQLITPTHFAACLQASQTAGPTALVELGPGSALTKFARQILPNMPAWHVDSVATLNDLRKNWSAFDE</sequence>
<dbReference type="Gene3D" id="3.30.70.250">
    <property type="entry name" value="Malonyl-CoA ACP transacylase, ACP-binding"/>
    <property type="match status" value="1"/>
</dbReference>
<dbReference type="EMBL" id="KI271608">
    <property type="protein sequence ID" value="ERL63941.1"/>
    <property type="molecule type" value="Genomic_DNA"/>
</dbReference>
<dbReference type="eggNOG" id="COG0331">
    <property type="taxonomic scope" value="Bacteria"/>
</dbReference>
<evidence type="ECO:0000256" key="2">
    <source>
        <dbReference type="PIRSR" id="PIRSR000446-1"/>
    </source>
</evidence>
<comment type="similarity">
    <text evidence="1">Belongs to the fabD family.</text>
</comment>
<dbReference type="InterPro" id="IPR016035">
    <property type="entry name" value="Acyl_Trfase/lysoPLipase"/>
</dbReference>
<evidence type="ECO:0000313" key="4">
    <source>
        <dbReference type="EMBL" id="ERL63941.1"/>
    </source>
</evidence>
<dbReference type="GO" id="GO:0006633">
    <property type="term" value="P:fatty acid biosynthetic process"/>
    <property type="evidence" value="ECO:0007669"/>
    <property type="project" value="TreeGrafter"/>
</dbReference>
<proteinExistence type="inferred from homology"/>
<evidence type="ECO:0000256" key="1">
    <source>
        <dbReference type="PIRNR" id="PIRNR000446"/>
    </source>
</evidence>
<dbReference type="Proteomes" id="UP000030647">
    <property type="component" value="Unassembled WGS sequence"/>
</dbReference>
<evidence type="ECO:0000259" key="3">
    <source>
        <dbReference type="SMART" id="SM00827"/>
    </source>
</evidence>
<dbReference type="InterPro" id="IPR050858">
    <property type="entry name" value="Mal-CoA-ACP_Trans/PKS_FabD"/>
</dbReference>
<dbReference type="InterPro" id="IPR024925">
    <property type="entry name" value="Malonyl_CoA-ACP_transAc"/>
</dbReference>
<dbReference type="AlphaFoldDB" id="U4TGN6"/>
<dbReference type="PANTHER" id="PTHR42681:SF6">
    <property type="entry name" value="BLL0263 PROTEIN"/>
    <property type="match status" value="1"/>
</dbReference>
<accession>U4TGN6</accession>
<dbReference type="Pfam" id="PF00698">
    <property type="entry name" value="Acyl_transf_1"/>
    <property type="match status" value="1"/>
</dbReference>
<feature type="active site" evidence="2">
    <location>
        <position position="196"/>
    </location>
</feature>
<dbReference type="PANTHER" id="PTHR42681">
    <property type="entry name" value="MALONYL-COA-ACYL CARRIER PROTEIN TRANSACYLASE, MITOCHONDRIAL"/>
    <property type="match status" value="1"/>
</dbReference>
<dbReference type="STRING" id="1231336.L248_1760"/>
<dbReference type="SUPFAM" id="SSF52151">
    <property type="entry name" value="FabD/lysophospholipase-like"/>
    <property type="match status" value="1"/>
</dbReference>
<dbReference type="OrthoDB" id="9805460at2"/>
<keyword evidence="1 4" id="KW-0808">Transferase</keyword>
<dbReference type="Gene3D" id="3.40.366.10">
    <property type="entry name" value="Malonyl-Coenzyme A Acyl Carrier Protein, domain 2"/>
    <property type="match status" value="1"/>
</dbReference>
<protein>
    <recommendedName>
        <fullName evidence="1">Malonyl CoA-acyl carrier protein transacylase</fullName>
        <ecNumber evidence="1">2.3.1.39</ecNumber>
    </recommendedName>
</protein>
<dbReference type="InterPro" id="IPR014043">
    <property type="entry name" value="Acyl_transferase_dom"/>
</dbReference>
<reference evidence="5" key="1">
    <citation type="journal article" date="2013" name="Genome Announc.">
        <title>Whole-Genome Sequencing of Lactobacillus shenzhenensis Strain LY-73T.</title>
        <authorList>
            <person name="Lin Z."/>
            <person name="Liu Z."/>
            <person name="Yang R."/>
            <person name="Zou Y."/>
            <person name="Wan D."/>
            <person name="Chen J."/>
            <person name="Guo M."/>
            <person name="Zhao J."/>
            <person name="Fang C."/>
            <person name="Yang R."/>
            <person name="Liu F."/>
        </authorList>
    </citation>
    <scope>NUCLEOTIDE SEQUENCE [LARGE SCALE GENOMIC DNA]</scope>
    <source>
        <strain evidence="5">LY-73</strain>
    </source>
</reference>
<dbReference type="GO" id="GO:0004314">
    <property type="term" value="F:[acyl-carrier-protein] S-malonyltransferase activity"/>
    <property type="evidence" value="ECO:0007669"/>
    <property type="project" value="UniProtKB-EC"/>
</dbReference>
<dbReference type="SUPFAM" id="SSF55048">
    <property type="entry name" value="Probable ACP-binding domain of malonyl-CoA ACP transacylase"/>
    <property type="match status" value="1"/>
</dbReference>